<proteinExistence type="predicted"/>
<dbReference type="InterPro" id="IPR011706">
    <property type="entry name" value="Cu-oxidase_C"/>
</dbReference>
<reference evidence="5 6" key="1">
    <citation type="submission" date="2024-07" db="EMBL/GenBank/DDBJ databases">
        <title>Chromosome-level genome assembly of the water stick insect Ranatra chinensis (Heteroptera: Nepidae).</title>
        <authorList>
            <person name="Liu X."/>
        </authorList>
    </citation>
    <scope>NUCLEOTIDE SEQUENCE [LARGE SCALE GENOMIC DNA]</scope>
    <source>
        <strain evidence="5">Cailab_2021Rc</strain>
        <tissue evidence="5">Muscle</tissue>
    </source>
</reference>
<dbReference type="EMBL" id="JBFDAA010000012">
    <property type="protein sequence ID" value="KAL1123320.1"/>
    <property type="molecule type" value="Genomic_DNA"/>
</dbReference>
<keyword evidence="6" id="KW-1185">Reference proteome</keyword>
<evidence type="ECO:0000256" key="1">
    <source>
        <dbReference type="ARBA" id="ARBA00022723"/>
    </source>
</evidence>
<protein>
    <recommendedName>
        <fullName evidence="4">Plastocyanin-like domain-containing protein</fullName>
    </recommendedName>
</protein>
<keyword evidence="2" id="KW-0560">Oxidoreductase</keyword>
<gene>
    <name evidence="5" type="ORF">AAG570_002406</name>
</gene>
<dbReference type="SUPFAM" id="SSF49503">
    <property type="entry name" value="Cupredoxins"/>
    <property type="match status" value="1"/>
</dbReference>
<feature type="domain" description="Plastocyanin-like" evidence="4">
    <location>
        <begin position="1"/>
        <end position="88"/>
    </location>
</feature>
<evidence type="ECO:0000313" key="6">
    <source>
        <dbReference type="Proteomes" id="UP001558652"/>
    </source>
</evidence>
<dbReference type="Gene3D" id="2.60.40.420">
    <property type="entry name" value="Cupredoxins - blue copper proteins"/>
    <property type="match status" value="1"/>
</dbReference>
<dbReference type="Proteomes" id="UP001558652">
    <property type="component" value="Unassembled WGS sequence"/>
</dbReference>
<dbReference type="Pfam" id="PF07731">
    <property type="entry name" value="Cu-oxidase_2"/>
    <property type="match status" value="1"/>
</dbReference>
<organism evidence="5 6">
    <name type="scientific">Ranatra chinensis</name>
    <dbReference type="NCBI Taxonomy" id="642074"/>
    <lineage>
        <taxon>Eukaryota</taxon>
        <taxon>Metazoa</taxon>
        <taxon>Ecdysozoa</taxon>
        <taxon>Arthropoda</taxon>
        <taxon>Hexapoda</taxon>
        <taxon>Insecta</taxon>
        <taxon>Pterygota</taxon>
        <taxon>Neoptera</taxon>
        <taxon>Paraneoptera</taxon>
        <taxon>Hemiptera</taxon>
        <taxon>Heteroptera</taxon>
        <taxon>Panheteroptera</taxon>
        <taxon>Nepomorpha</taxon>
        <taxon>Nepidae</taxon>
        <taxon>Ranatrinae</taxon>
        <taxon>Ranatra</taxon>
    </lineage>
</organism>
<dbReference type="PROSITE" id="PS00080">
    <property type="entry name" value="MULTICOPPER_OXIDASE2"/>
    <property type="match status" value="1"/>
</dbReference>
<keyword evidence="3" id="KW-0186">Copper</keyword>
<dbReference type="InterPro" id="IPR002355">
    <property type="entry name" value="Cu_oxidase_Cu_BS"/>
</dbReference>
<dbReference type="AlphaFoldDB" id="A0ABD0Y7G5"/>
<evidence type="ECO:0000256" key="3">
    <source>
        <dbReference type="ARBA" id="ARBA00023008"/>
    </source>
</evidence>
<evidence type="ECO:0000256" key="2">
    <source>
        <dbReference type="ARBA" id="ARBA00023002"/>
    </source>
</evidence>
<comment type="caution">
    <text evidence="5">The sequence shown here is derived from an EMBL/GenBank/DDBJ whole genome shotgun (WGS) entry which is preliminary data.</text>
</comment>
<dbReference type="GO" id="GO:0016491">
    <property type="term" value="F:oxidoreductase activity"/>
    <property type="evidence" value="ECO:0007669"/>
    <property type="project" value="UniProtKB-KW"/>
</dbReference>
<keyword evidence="1" id="KW-0479">Metal-binding</keyword>
<dbReference type="InterPro" id="IPR045087">
    <property type="entry name" value="Cu-oxidase_fam"/>
</dbReference>
<dbReference type="GO" id="GO:0046872">
    <property type="term" value="F:metal ion binding"/>
    <property type="evidence" value="ECO:0007669"/>
    <property type="project" value="UniProtKB-KW"/>
</dbReference>
<dbReference type="PANTHER" id="PTHR11709:SF394">
    <property type="entry name" value="FI03373P-RELATED"/>
    <property type="match status" value="1"/>
</dbReference>
<evidence type="ECO:0000259" key="4">
    <source>
        <dbReference type="Pfam" id="PF07731"/>
    </source>
</evidence>
<name>A0ABD0Y7G5_9HEMI</name>
<accession>A0ABD0Y7G5</accession>
<dbReference type="PANTHER" id="PTHR11709">
    <property type="entry name" value="MULTI-COPPER OXIDASE"/>
    <property type="match status" value="1"/>
</dbReference>
<dbReference type="InterPro" id="IPR008972">
    <property type="entry name" value="Cupredoxin"/>
</dbReference>
<evidence type="ECO:0000313" key="5">
    <source>
        <dbReference type="EMBL" id="KAL1123320.1"/>
    </source>
</evidence>
<sequence>MHLHGHQFHVVAMEALYRSVTLEEIKTRNENGNIRKNLDTAVAKDTVTVPARGYTVLRFRANNPGYWFFHCHLTKHVDLGMAMVLQVGGESDMAPLPKHVRTCSTGNIPVQDALFI</sequence>